<evidence type="ECO:0000313" key="2">
    <source>
        <dbReference type="EMBL" id="GIH02127.1"/>
    </source>
</evidence>
<dbReference type="InterPro" id="IPR037026">
    <property type="entry name" value="Vgr_OB-fold_dom_sf"/>
</dbReference>
<protein>
    <submittedName>
        <fullName evidence="2">Type IV secretion protein Rhs</fullName>
    </submittedName>
</protein>
<proteinExistence type="predicted"/>
<dbReference type="Proteomes" id="UP000612899">
    <property type="component" value="Unassembled WGS sequence"/>
</dbReference>
<organism evidence="2 3">
    <name type="scientific">Rhizocola hellebori</name>
    <dbReference type="NCBI Taxonomy" id="1392758"/>
    <lineage>
        <taxon>Bacteria</taxon>
        <taxon>Bacillati</taxon>
        <taxon>Actinomycetota</taxon>
        <taxon>Actinomycetes</taxon>
        <taxon>Micromonosporales</taxon>
        <taxon>Micromonosporaceae</taxon>
        <taxon>Rhizocola</taxon>
    </lineage>
</organism>
<dbReference type="Pfam" id="PF04717">
    <property type="entry name" value="Phage_base_V"/>
    <property type="match status" value="1"/>
</dbReference>
<dbReference type="EMBL" id="BONY01000001">
    <property type="protein sequence ID" value="GIH02127.1"/>
    <property type="molecule type" value="Genomic_DNA"/>
</dbReference>
<accession>A0A8J3VD28</accession>
<reference evidence="2" key="1">
    <citation type="submission" date="2021-01" db="EMBL/GenBank/DDBJ databases">
        <title>Whole genome shotgun sequence of Rhizocola hellebori NBRC 109834.</title>
        <authorList>
            <person name="Komaki H."/>
            <person name="Tamura T."/>
        </authorList>
    </citation>
    <scope>NUCLEOTIDE SEQUENCE</scope>
    <source>
        <strain evidence="2">NBRC 109834</strain>
    </source>
</reference>
<dbReference type="AlphaFoldDB" id="A0A8J3VD28"/>
<evidence type="ECO:0000259" key="1">
    <source>
        <dbReference type="Pfam" id="PF04717"/>
    </source>
</evidence>
<dbReference type="RefSeq" id="WP_203906062.1">
    <property type="nucleotide sequence ID" value="NZ_BONY01000001.1"/>
</dbReference>
<keyword evidence="3" id="KW-1185">Reference proteome</keyword>
<dbReference type="InterPro" id="IPR006531">
    <property type="entry name" value="Gp5/Vgr_OB"/>
</dbReference>
<evidence type="ECO:0000313" key="3">
    <source>
        <dbReference type="Proteomes" id="UP000612899"/>
    </source>
</evidence>
<sequence>MIIPNVEVRLNARPLEARVLALRVAARISQPTQAEVTLAGPADGWPIGVPLRISIDDEMLFDGEVTAMELMRGPGSESAWVLRGYDLLHRLRKRQQPRVFENITVADLARALVADCGLEVECDNAGSPIPRLVQHRQTDWELLSQTAARHGVYLILDGDKLCLTKLRPRGEAIELKLGDTLWQARIEANVDRSLGSVTAIGWHAEQAEVRKEKATAPRRDNLPEIAVDATQTLVDQPLANLAEAAQAALDLSAARTVHLDGTARGNTALRPGRAVAVHGLADAVTGVHPLCSTIHTVTAEGYQTWFSTQPPSVAAAPSGASVTLGRVESVADPHGAGRVQVSLPAYGEVDLGWLSVLCPGAGPGKGIVALPDAGDLVVVALPHENPAEAIVLGSLYGPATPPDAGVEGGAVRRWTLHSGAGQSIVIDDEHKLVRLSNADGSRLELAPDLVTLCAHTDMVIEAPGHHLTIRSAAVDFEHAMLPEVIS</sequence>
<gene>
    <name evidence="2" type="ORF">Rhe02_01940</name>
</gene>
<dbReference type="SUPFAM" id="SSF69279">
    <property type="entry name" value="Phage tail proteins"/>
    <property type="match status" value="1"/>
</dbReference>
<dbReference type="Gene3D" id="3.55.50.10">
    <property type="entry name" value="Baseplate protein-like domains"/>
    <property type="match status" value="1"/>
</dbReference>
<name>A0A8J3VD28_9ACTN</name>
<feature type="domain" description="Gp5/Type VI secretion system Vgr protein OB-fold" evidence="1">
    <location>
        <begin position="324"/>
        <end position="396"/>
    </location>
</feature>
<dbReference type="SUPFAM" id="SSF69255">
    <property type="entry name" value="gp5 N-terminal domain-like"/>
    <property type="match status" value="1"/>
</dbReference>
<comment type="caution">
    <text evidence="2">The sequence shown here is derived from an EMBL/GenBank/DDBJ whole genome shotgun (WGS) entry which is preliminary data.</text>
</comment>
<dbReference type="Pfam" id="PF05954">
    <property type="entry name" value="Phage_GPD"/>
    <property type="match status" value="1"/>
</dbReference>
<dbReference type="Gene3D" id="2.40.50.230">
    <property type="entry name" value="Gp5 N-terminal domain"/>
    <property type="match status" value="1"/>
</dbReference>